<name>A0A1I1A4S9_9CLOT</name>
<dbReference type="PANTHER" id="PTHR21666:SF285">
    <property type="entry name" value="M23 FAMILY METALLOPEPTIDASE"/>
    <property type="match status" value="1"/>
</dbReference>
<sequence length="268" mass="29757">MKKKVGLVILLLIEIICIIGVYVVGGQVSPWIWSGCIFIIAPIASIALVVQIVIGVVRGCKRKNIKWNMLYIIITLIMAYPITILFGISILTYPANLSDKETIEIINPVEDSILLGGKDYKIHAVWPSECYAYDIVKEPYDINSDKLSDYGIYQANVYCPISGTVIYSKDTEEDILPNTEDFQSSLGNYIFIKVEETGTYLVLAHLEKNSVNVSIGEHVTQGTILAKVGNSGTTSEPHLHVQHQKNNPIDMKIPICSEGLPIKFVENN</sequence>
<feature type="transmembrane region" description="Helical" evidence="1">
    <location>
        <begin position="7"/>
        <end position="25"/>
    </location>
</feature>
<dbReference type="EMBL" id="FOKI01000030">
    <property type="protein sequence ID" value="SFB33034.1"/>
    <property type="molecule type" value="Genomic_DNA"/>
</dbReference>
<dbReference type="Gene3D" id="2.70.70.10">
    <property type="entry name" value="Glucose Permease (Domain IIA)"/>
    <property type="match status" value="1"/>
</dbReference>
<dbReference type="InterPro" id="IPR050570">
    <property type="entry name" value="Cell_wall_metabolism_enzyme"/>
</dbReference>
<reference evidence="3 4" key="1">
    <citation type="submission" date="2016-10" db="EMBL/GenBank/DDBJ databases">
        <authorList>
            <person name="de Groot N.N."/>
        </authorList>
    </citation>
    <scope>NUCLEOTIDE SEQUENCE [LARGE SCALE GENOMIC DNA]</scope>
    <source>
        <strain evidence="3 4">DSM 12271</strain>
    </source>
</reference>
<keyword evidence="1" id="KW-0472">Membrane</keyword>
<dbReference type="OrthoDB" id="9809488at2"/>
<dbReference type="Proteomes" id="UP000198619">
    <property type="component" value="Unassembled WGS sequence"/>
</dbReference>
<dbReference type="InterPro" id="IPR011055">
    <property type="entry name" value="Dup_hybrid_motif"/>
</dbReference>
<proteinExistence type="predicted"/>
<keyword evidence="1" id="KW-1133">Transmembrane helix</keyword>
<feature type="transmembrane region" description="Helical" evidence="1">
    <location>
        <begin position="31"/>
        <end position="57"/>
    </location>
</feature>
<protein>
    <submittedName>
        <fullName evidence="3">Peptidase family M23</fullName>
    </submittedName>
</protein>
<gene>
    <name evidence="3" type="ORF">SAMN04488528_10304</name>
</gene>
<feature type="transmembrane region" description="Helical" evidence="1">
    <location>
        <begin position="69"/>
        <end position="93"/>
    </location>
</feature>
<evidence type="ECO:0000313" key="3">
    <source>
        <dbReference type="EMBL" id="SFB33034.1"/>
    </source>
</evidence>
<dbReference type="Pfam" id="PF01551">
    <property type="entry name" value="Peptidase_M23"/>
    <property type="match status" value="1"/>
</dbReference>
<feature type="domain" description="M23ase beta-sheet core" evidence="2">
    <location>
        <begin position="155"/>
        <end position="248"/>
    </location>
</feature>
<dbReference type="InterPro" id="IPR016047">
    <property type="entry name" value="M23ase_b-sheet_dom"/>
</dbReference>
<dbReference type="STRING" id="84698.SAMN04488528_10304"/>
<dbReference type="GO" id="GO:0004222">
    <property type="term" value="F:metalloendopeptidase activity"/>
    <property type="evidence" value="ECO:0007669"/>
    <property type="project" value="TreeGrafter"/>
</dbReference>
<dbReference type="PANTHER" id="PTHR21666">
    <property type="entry name" value="PEPTIDASE-RELATED"/>
    <property type="match status" value="1"/>
</dbReference>
<keyword evidence="4" id="KW-1185">Reference proteome</keyword>
<dbReference type="CDD" id="cd12797">
    <property type="entry name" value="M23_peptidase"/>
    <property type="match status" value="1"/>
</dbReference>
<organism evidence="3 4">
    <name type="scientific">Clostridium frigidicarnis</name>
    <dbReference type="NCBI Taxonomy" id="84698"/>
    <lineage>
        <taxon>Bacteria</taxon>
        <taxon>Bacillati</taxon>
        <taxon>Bacillota</taxon>
        <taxon>Clostridia</taxon>
        <taxon>Eubacteriales</taxon>
        <taxon>Clostridiaceae</taxon>
        <taxon>Clostridium</taxon>
    </lineage>
</organism>
<dbReference type="SUPFAM" id="SSF51261">
    <property type="entry name" value="Duplicated hybrid motif"/>
    <property type="match status" value="1"/>
</dbReference>
<evidence type="ECO:0000313" key="4">
    <source>
        <dbReference type="Proteomes" id="UP000198619"/>
    </source>
</evidence>
<dbReference type="RefSeq" id="WP_090042486.1">
    <property type="nucleotide sequence ID" value="NZ_FOKI01000030.1"/>
</dbReference>
<evidence type="ECO:0000259" key="2">
    <source>
        <dbReference type="Pfam" id="PF01551"/>
    </source>
</evidence>
<keyword evidence="1" id="KW-0812">Transmembrane</keyword>
<dbReference type="AlphaFoldDB" id="A0A1I1A4S9"/>
<evidence type="ECO:0000256" key="1">
    <source>
        <dbReference type="SAM" id="Phobius"/>
    </source>
</evidence>
<accession>A0A1I1A4S9</accession>